<name>A0A2U3L686_9BACT</name>
<dbReference type="InterPro" id="IPR036881">
    <property type="entry name" value="Glyco_hydro_3_C_sf"/>
</dbReference>
<feature type="signal peptide" evidence="6">
    <location>
        <begin position="1"/>
        <end position="32"/>
    </location>
</feature>
<dbReference type="Gene3D" id="3.40.50.1700">
    <property type="entry name" value="Glycoside hydrolase family 3 C-terminal domain"/>
    <property type="match status" value="1"/>
</dbReference>
<feature type="domain" description="Glycoside hydrolase family 3 N-terminal" evidence="7">
    <location>
        <begin position="62"/>
        <end position="392"/>
    </location>
</feature>
<evidence type="ECO:0000313" key="8">
    <source>
        <dbReference type="EMBL" id="SPF47406.1"/>
    </source>
</evidence>
<keyword evidence="5" id="KW-0326">Glycosidase</keyword>
<dbReference type="EMBL" id="OMOD01000171">
    <property type="protein sequence ID" value="SPF47406.1"/>
    <property type="molecule type" value="Genomic_DNA"/>
</dbReference>
<evidence type="ECO:0000256" key="6">
    <source>
        <dbReference type="SAM" id="SignalP"/>
    </source>
</evidence>
<dbReference type="SUPFAM" id="SSF52279">
    <property type="entry name" value="Beta-D-glucan exohydrolase, C-terminal domain"/>
    <property type="match status" value="1"/>
</dbReference>
<sequence length="636" mass="68544">MAFCYRFCMRRILSAIILALILALTFVLPALAAGKTKPAQPAPIHLTRERERWAEKTLRKLTLEEKIGQVFMIWCRASFLNVESPEYLQLREAMQKYHVGSFAMTVHVDGPFLLRSGPYEAAELLNRLQRDSKLPLLFAADFERGVATRLVGTTNFPHAMAFGADGKTEDAEMFGRITAEEARAIGVHWNFFPDADVNSNPANPIINTRSFGEDPQQVGDLVAAYIKGAHKAGMLTTVKHFPGHGDTATDSHLGVASVNGDRAHLDSIELPPFRQAIAAGVDSVMVAHVTVPALDSDPNHVATISPAVVTDLLEKQLGFKGLIVTDALDMAGLTHLFANDIGRAAVEAFKAGNDLLLIPADFPASYEAMLKAVKSGEIARRRLDHSVLKMLKLKASLGLEESRTVDLSALATTVGKPDNLAFGQQVADSAITLVRDNGKVLPLKPNGTTKAGLPYMTREETHNQVVAVLFSDDVRTESGRVFGREFRARISDARVIYVDPRIAAGMSDEVLKAVDEAETVVAAVYVIPSAGKVGNSTTMADATGTLLQQLLDHAAAKTEVVAMGNPYLASDFPKIENYMCTFSNATVSEEAAVKALFGEIPVRGHLPVTIPNVAQRGAGLERPAQAANGGSPHAQN</sequence>
<evidence type="ECO:0000256" key="4">
    <source>
        <dbReference type="ARBA" id="ARBA00022801"/>
    </source>
</evidence>
<dbReference type="Gene3D" id="3.20.20.300">
    <property type="entry name" value="Glycoside hydrolase, family 3, N-terminal domain"/>
    <property type="match status" value="1"/>
</dbReference>
<dbReference type="InterPro" id="IPR017853">
    <property type="entry name" value="GH"/>
</dbReference>
<dbReference type="InterPro" id="IPR036962">
    <property type="entry name" value="Glyco_hydro_3_N_sf"/>
</dbReference>
<dbReference type="GO" id="GO:0009254">
    <property type="term" value="P:peptidoglycan turnover"/>
    <property type="evidence" value="ECO:0007669"/>
    <property type="project" value="TreeGrafter"/>
</dbReference>
<evidence type="ECO:0000256" key="3">
    <source>
        <dbReference type="ARBA" id="ARBA00012663"/>
    </source>
</evidence>
<evidence type="ECO:0000256" key="1">
    <source>
        <dbReference type="ARBA" id="ARBA00001231"/>
    </source>
</evidence>
<proteinExistence type="inferred from homology"/>
<dbReference type="Proteomes" id="UP000238701">
    <property type="component" value="Unassembled WGS sequence"/>
</dbReference>
<feature type="chain" id="PRO_5015600585" description="beta-N-acetylhexosaminidase" evidence="6">
    <location>
        <begin position="33"/>
        <end position="636"/>
    </location>
</feature>
<dbReference type="OrthoDB" id="9805821at2"/>
<evidence type="ECO:0000256" key="5">
    <source>
        <dbReference type="ARBA" id="ARBA00023295"/>
    </source>
</evidence>
<keyword evidence="6" id="KW-0732">Signal</keyword>
<comment type="similarity">
    <text evidence="2">Belongs to the glycosyl hydrolase 3 family.</text>
</comment>
<dbReference type="PANTHER" id="PTHR30480:SF13">
    <property type="entry name" value="BETA-HEXOSAMINIDASE"/>
    <property type="match status" value="1"/>
</dbReference>
<dbReference type="Pfam" id="PF00933">
    <property type="entry name" value="Glyco_hydro_3"/>
    <property type="match status" value="1"/>
</dbReference>
<evidence type="ECO:0000259" key="7">
    <source>
        <dbReference type="Pfam" id="PF00933"/>
    </source>
</evidence>
<organism evidence="8 9">
    <name type="scientific">Candidatus Sulfotelmatobacter kueseliae</name>
    <dbReference type="NCBI Taxonomy" id="2042962"/>
    <lineage>
        <taxon>Bacteria</taxon>
        <taxon>Pseudomonadati</taxon>
        <taxon>Acidobacteriota</taxon>
        <taxon>Terriglobia</taxon>
        <taxon>Terriglobales</taxon>
        <taxon>Candidatus Korobacteraceae</taxon>
        <taxon>Candidatus Sulfotelmatobacter</taxon>
    </lineage>
</organism>
<dbReference type="GO" id="GO:0004563">
    <property type="term" value="F:beta-N-acetylhexosaminidase activity"/>
    <property type="evidence" value="ECO:0007669"/>
    <property type="project" value="UniProtKB-EC"/>
</dbReference>
<dbReference type="SUPFAM" id="SSF51445">
    <property type="entry name" value="(Trans)glycosidases"/>
    <property type="match status" value="1"/>
</dbReference>
<dbReference type="InterPro" id="IPR050226">
    <property type="entry name" value="NagZ_Beta-hexosaminidase"/>
</dbReference>
<keyword evidence="4 8" id="KW-0378">Hydrolase</keyword>
<gene>
    <name evidence="8" type="ORF">SBA1_740020</name>
</gene>
<evidence type="ECO:0000313" key="9">
    <source>
        <dbReference type="Proteomes" id="UP000238701"/>
    </source>
</evidence>
<dbReference type="AlphaFoldDB" id="A0A2U3L686"/>
<dbReference type="InterPro" id="IPR001764">
    <property type="entry name" value="Glyco_hydro_3_N"/>
</dbReference>
<protein>
    <recommendedName>
        <fullName evidence="3">beta-N-acetylhexosaminidase</fullName>
        <ecNumber evidence="3">3.2.1.52</ecNumber>
    </recommendedName>
</protein>
<comment type="catalytic activity">
    <reaction evidence="1">
        <text>Hydrolysis of terminal non-reducing N-acetyl-D-hexosamine residues in N-acetyl-beta-D-hexosaminides.</text>
        <dbReference type="EC" id="3.2.1.52"/>
    </reaction>
</comment>
<reference evidence="9" key="1">
    <citation type="submission" date="2018-02" db="EMBL/GenBank/DDBJ databases">
        <authorList>
            <person name="Hausmann B."/>
        </authorList>
    </citation>
    <scope>NUCLEOTIDE SEQUENCE [LARGE SCALE GENOMIC DNA]</scope>
    <source>
        <strain evidence="9">Peat soil MAG SbA1</strain>
    </source>
</reference>
<evidence type="ECO:0000256" key="2">
    <source>
        <dbReference type="ARBA" id="ARBA00005336"/>
    </source>
</evidence>
<accession>A0A2U3L686</accession>
<dbReference type="GO" id="GO:0005975">
    <property type="term" value="P:carbohydrate metabolic process"/>
    <property type="evidence" value="ECO:0007669"/>
    <property type="project" value="InterPro"/>
</dbReference>
<dbReference type="EC" id="3.2.1.52" evidence="3"/>
<dbReference type="PANTHER" id="PTHR30480">
    <property type="entry name" value="BETA-HEXOSAMINIDASE-RELATED"/>
    <property type="match status" value="1"/>
</dbReference>